<keyword evidence="1" id="KW-0677">Repeat</keyword>
<feature type="coiled-coil region" evidence="2">
    <location>
        <begin position="697"/>
        <end position="724"/>
    </location>
</feature>
<keyword evidence="2" id="KW-0175">Coiled coil</keyword>
<dbReference type="SUPFAM" id="SSF47576">
    <property type="entry name" value="Calponin-homology domain, CH-domain"/>
    <property type="match status" value="1"/>
</dbReference>
<dbReference type="InterPro" id="IPR001715">
    <property type="entry name" value="CH_dom"/>
</dbReference>
<feature type="coiled-coil region" evidence="2">
    <location>
        <begin position="2020"/>
        <end position="2052"/>
    </location>
</feature>
<feature type="compositionally biased region" description="Basic and acidic residues" evidence="3">
    <location>
        <begin position="1"/>
        <end position="10"/>
    </location>
</feature>
<proteinExistence type="predicted"/>
<evidence type="ECO:0000259" key="4">
    <source>
        <dbReference type="PROSITE" id="PS50021"/>
    </source>
</evidence>
<feature type="coiled-coil region" evidence="2">
    <location>
        <begin position="506"/>
        <end position="565"/>
    </location>
</feature>
<dbReference type="STRING" id="6689.A0A3R7MR35"/>
<dbReference type="SUPFAM" id="SSF46966">
    <property type="entry name" value="Spectrin repeat"/>
    <property type="match status" value="14"/>
</dbReference>
<feature type="domain" description="Calponin-homology (CH)" evidence="4">
    <location>
        <begin position="54"/>
        <end position="158"/>
    </location>
</feature>
<organism evidence="5 6">
    <name type="scientific">Penaeus vannamei</name>
    <name type="common">Whiteleg shrimp</name>
    <name type="synonym">Litopenaeus vannamei</name>
    <dbReference type="NCBI Taxonomy" id="6689"/>
    <lineage>
        <taxon>Eukaryota</taxon>
        <taxon>Metazoa</taxon>
        <taxon>Ecdysozoa</taxon>
        <taxon>Arthropoda</taxon>
        <taxon>Crustacea</taxon>
        <taxon>Multicrustacea</taxon>
        <taxon>Malacostraca</taxon>
        <taxon>Eumalacostraca</taxon>
        <taxon>Eucarida</taxon>
        <taxon>Decapoda</taxon>
        <taxon>Dendrobranchiata</taxon>
        <taxon>Penaeoidea</taxon>
        <taxon>Penaeidae</taxon>
        <taxon>Penaeus</taxon>
    </lineage>
</organism>
<feature type="coiled-coil region" evidence="2">
    <location>
        <begin position="1371"/>
        <end position="1417"/>
    </location>
</feature>
<dbReference type="InterPro" id="IPR018159">
    <property type="entry name" value="Spectrin/alpha-actinin"/>
</dbReference>
<reference evidence="5 6" key="2">
    <citation type="submission" date="2019-01" db="EMBL/GenBank/DDBJ databases">
        <title>The decoding of complex shrimp genome reveals the adaptation for benthos swimmer, frequently molting mechanism and breeding impact on genome.</title>
        <authorList>
            <person name="Sun Y."/>
            <person name="Gao Y."/>
            <person name="Yu Y."/>
        </authorList>
    </citation>
    <scope>NUCLEOTIDE SEQUENCE [LARGE SCALE GENOMIC DNA]</scope>
    <source>
        <tissue evidence="5">Muscle</tissue>
    </source>
</reference>
<dbReference type="Gene3D" id="1.10.418.10">
    <property type="entry name" value="Calponin-like domain"/>
    <property type="match status" value="2"/>
</dbReference>
<feature type="coiled-coil region" evidence="2">
    <location>
        <begin position="1150"/>
        <end position="1177"/>
    </location>
</feature>
<gene>
    <name evidence="5" type="ORF">C7M84_023128</name>
</gene>
<dbReference type="SMART" id="SM00033">
    <property type="entry name" value="CH"/>
    <property type="match status" value="2"/>
</dbReference>
<evidence type="ECO:0000256" key="2">
    <source>
        <dbReference type="SAM" id="Coils"/>
    </source>
</evidence>
<feature type="coiled-coil region" evidence="2">
    <location>
        <begin position="425"/>
        <end position="455"/>
    </location>
</feature>
<dbReference type="InterPro" id="IPR036872">
    <property type="entry name" value="CH_dom_sf"/>
</dbReference>
<dbReference type="InterPro" id="IPR002017">
    <property type="entry name" value="Spectrin_repeat"/>
</dbReference>
<feature type="region of interest" description="Disordered" evidence="3">
    <location>
        <begin position="1"/>
        <end position="54"/>
    </location>
</feature>
<sequence length="2170" mass="245868">MDEGADKQEQEGLIATPTAPTPPTHPVPTAEDNPAPPAATPTSPDDDDQYEREDVQKKTFAKWINSQLAKGQHPPVTDLFYDLRDGTRLLALLEVLTNKTYKREKGRMRVHHLNNVSRALSILEEHNVKLINISNEHIVDGSAKLTLGLVWAIILHWQVQGVLKDVMSDLQQTNLEKTLLAWCRQTTKGYHGVDVRNFTTSWTDGLAFNALIHSHRPQLFDWTVMARKHPYARLENAFRLANEHFNIERLLDPEDVNSQVPDKKSIMMYVMCLFQALPHGSFTMESLDVSIQSDSSFSLDTSSENVAQASSKGRPLSNVSIGLGEYQRTLEEVLTWLLGAEDRLAVMPPIANTTEEVKDQFHDLEELMLELTSKQGDEAPQHKMGGTKSQGDGSTVKQTQLESLKKWLTETEDRIANMSQVGPTTDLLREQIAAHQSLQEDLENEQANINSLSNMVVVVDESSSDSAYSSLEDELNALGERWAHICRWAESRWKTLQTLSVHWTHYEQEMNKMGEWMNEKESLLREVESNPSSDQEHILRQASMLQIVQAEMEVQHRRFEHLQEESAKVLSHLPQDSPGQEKIPSELEMVQDRLDCLVSIIEAQTQRMAANGIDIKKIVIPADNTSDIVSSSTTTISHEDATVVTKIITTKIVTTETVEGSVIKRQKLEGGSQEDFSVALHQLGGWMDSLEAEVRPKVAGELTIEQLMQLAQQLENEIEGQKEEYYKVVSLGQSAISETSTIGESAKESEQQVAGITSRWEALNAMLIEIRTRITFLTEKKKVTTQLSDLEVQYEGFLRWCEDVRTVSENEPNAVSLQIEQCQSKIAAMESHEAEIGALKVACEGLDGKFAQETQPVMEQVQIFITKWEALKTRLIEWNVTLKERLGQVSPSPMVVETVQTAPPESLVKAMEASRKWLESLETALAAEHVVSSLPQMQDMLLKFQDLSQKVEMEQGNMKHINDACTALIKEGQLGISDDFTKLNKQWETTTEALQSRIKAIEKVIEKEKQYNDEVSGLCSWMSEVDVFLQAEEPALGDIETLEAQLEQSNALQDDIVTLENNVANITTSGKQLMEEAEPELKGAITVQLDELTKRWALVTELAKAQNKSLKDALAKSQKVHEDIQALNTWLDEMDQKVPAFAPIETSSELSAAIDMFNKLREEISEHSEEFRGVNNTGNEMLQHDAAATHEELARQFTQLNGRWTDVVTQVDSRHRVLSTASEQYDDFKKLCGEETEWLNQLQEKLEKSSKSAADAEEISEALDDLEIFLHSHNESRLEQIRNLAEALVQENCMSVAVQNATHTLTSRFDTLNAQASEHQSGLEGRVQEAQAWEREYVSVLDYLVQSDMVLTQAITDSQLRIDPVQVQTELVKQQEVLKKMQAQVDVYRTQGKTEAALRLEDQVTHLLKKYEEVEMKLRLCQKPSDFDDRLQQMNQELKDISQRVHLVTVTSGDPEGIQEQLNQCMALYQRLSEVKAEVESVIATGRKIVKEGQALDPETLTLQLDQLKGLYNQLGGTVTEHRGVLERALRHSRKIHKDSSHLEEWLSTTECELDQREATIPTRNVEGEVHFAQHAIDDLGRKRPLLTGLHESYAALASMCDDDALLQPIKEQVDDIALTWERVNTRLANRLKNMQSEQVNKEAEMEKFIVGLGEIKGWLQSTEYQLTNLSKVDADEQARIIKSISTEVQNYKGHIENIRDTAVDLINHGALFQARVQPELIEINQRWENIFKNVQKHEAGGTPKPAAVSFTKDISRQQTQTSSSTVTSVSKISHVYTTQSADKVGKEMRKAGDDEVDAYLREVTLLADKITELKNTAGTVPSYQEAKDKSEALEQEVALLEPDVATVISRGDTLTLTTHMVDVPRANTIRTAVHDLRTHWSSLKGETESVKLETEEVITKINNIQSKSDDIVGWMNDVSKRLHLVNNDESQLEALEKEMADKRSELDKLNESGELLKKYGYEQIQPLLAVINTRWIELTTQFSQYRKVSLEKKTIVSSKAQQEVEPTIKQGLETLKPRVDNLETERNNTIKNVTQTQSEQIRRVMDKLREEWAQVNRGYTERHALWLQCSETWRTLQKTIDDFSVWLSTIEERVQITANQPLPEAKITQKELEKQVTLKHRPSQTLQSTCKEVTEDMSLDDAKRLQERVDTLMKRWRALLLDLAARRER</sequence>
<evidence type="ECO:0000256" key="1">
    <source>
        <dbReference type="ARBA" id="ARBA00022737"/>
    </source>
</evidence>
<evidence type="ECO:0000313" key="6">
    <source>
        <dbReference type="Proteomes" id="UP000283509"/>
    </source>
</evidence>
<feature type="coiled-coil region" evidence="2">
    <location>
        <begin position="1926"/>
        <end position="1953"/>
    </location>
</feature>
<comment type="caution">
    <text evidence="5">The sequence shown here is derived from an EMBL/GenBank/DDBJ whole genome shotgun (WGS) entry which is preliminary data.</text>
</comment>
<dbReference type="OrthoDB" id="18740at2759"/>
<dbReference type="Proteomes" id="UP000283509">
    <property type="component" value="Unassembled WGS sequence"/>
</dbReference>
<dbReference type="CDD" id="cd21186">
    <property type="entry name" value="CH_DMD-like_rpt1"/>
    <property type="match status" value="1"/>
</dbReference>
<evidence type="ECO:0000256" key="3">
    <source>
        <dbReference type="SAM" id="MobiDB-lite"/>
    </source>
</evidence>
<dbReference type="Gene3D" id="1.20.58.60">
    <property type="match status" value="10"/>
</dbReference>
<feature type="domain" description="Calponin-homology (CH)" evidence="4">
    <location>
        <begin position="173"/>
        <end position="278"/>
    </location>
</feature>
<dbReference type="SMART" id="SM00150">
    <property type="entry name" value="SPEC"/>
    <property type="match status" value="14"/>
</dbReference>
<protein>
    <submittedName>
        <fullName evidence="5">Putative dystrophin, isoforms A/C/F/G/H isoform X7</fullName>
    </submittedName>
</protein>
<dbReference type="PANTHER" id="PTHR11915">
    <property type="entry name" value="SPECTRIN/FILAMIN RELATED CYTOSKELETAL PROTEIN"/>
    <property type="match status" value="1"/>
</dbReference>
<feature type="region of interest" description="Disordered" evidence="3">
    <location>
        <begin position="376"/>
        <end position="396"/>
    </location>
</feature>
<accession>A0A3R7MR35</accession>
<reference evidence="5 6" key="1">
    <citation type="submission" date="2018-04" db="EMBL/GenBank/DDBJ databases">
        <authorList>
            <person name="Zhang X."/>
            <person name="Yuan J."/>
            <person name="Li F."/>
            <person name="Xiang J."/>
        </authorList>
    </citation>
    <scope>NUCLEOTIDE SEQUENCE [LARGE SCALE GENOMIC DNA]</scope>
    <source>
        <tissue evidence="5">Muscle</tissue>
    </source>
</reference>
<dbReference type="CDD" id="cd00176">
    <property type="entry name" value="SPEC"/>
    <property type="match status" value="3"/>
</dbReference>
<feature type="compositionally biased region" description="Polar residues" evidence="3">
    <location>
        <begin position="387"/>
        <end position="396"/>
    </location>
</feature>
<dbReference type="Pfam" id="PF00307">
    <property type="entry name" value="CH"/>
    <property type="match status" value="2"/>
</dbReference>
<dbReference type="PROSITE" id="PS50021">
    <property type="entry name" value="CH"/>
    <property type="match status" value="2"/>
</dbReference>
<name>A0A3R7MR35_PENVA</name>
<dbReference type="EMBL" id="QCYY01000646">
    <property type="protein sequence ID" value="ROT83695.1"/>
    <property type="molecule type" value="Genomic_DNA"/>
</dbReference>
<dbReference type="FunFam" id="1.10.418.10:FF:000032">
    <property type="entry name" value="utrophin isoform X1"/>
    <property type="match status" value="1"/>
</dbReference>
<evidence type="ECO:0000313" key="5">
    <source>
        <dbReference type="EMBL" id="ROT83695.1"/>
    </source>
</evidence>
<keyword evidence="6" id="KW-1185">Reference proteome</keyword>
<dbReference type="Pfam" id="PF00435">
    <property type="entry name" value="Spectrin"/>
    <property type="match status" value="5"/>
</dbReference>